<keyword evidence="2" id="KW-0418">Kinase</keyword>
<protein>
    <submittedName>
        <fullName evidence="4">PfkB domain protein</fullName>
    </submittedName>
</protein>
<accession>A0A2X0QS85</accession>
<evidence type="ECO:0000256" key="1">
    <source>
        <dbReference type="ARBA" id="ARBA00022679"/>
    </source>
</evidence>
<dbReference type="EMBL" id="LS423452">
    <property type="protein sequence ID" value="SPS04478.1"/>
    <property type="molecule type" value="Genomic_DNA"/>
</dbReference>
<dbReference type="AlphaFoldDB" id="A0A2X0QS85"/>
<evidence type="ECO:0000259" key="3">
    <source>
        <dbReference type="Pfam" id="PF00294"/>
    </source>
</evidence>
<sequence>MHTLICGSLAYDNIMVFHDRFKNHILPEQIHILNVSFMVPEMRREFGGCAGNIAYNLHILGGNSLIMATVGDDFGPYASHLEKLGLSQQHILHVPGSFTGQAFITTDQDDNQITAFHPGAMNFSEQNHVYDAKNVTLGIVSPAGRAGMLQHAQEFHEAGIPFIFDPGQSMPLYSGIELLTFVEQADYVTVNDYEAKLLENKTGKTIEELSQSTRAFIITLGAQGSIVFTDNKEISIPTPPAETLIDPTGCGDAYRAGLLHGIQQGWDWDTTGRIASLLGSLKISSRGGQNHKPTCDELAARFKQYFGYAIDL</sequence>
<reference evidence="4" key="1">
    <citation type="submission" date="2018-05" db="EMBL/GenBank/DDBJ databases">
        <authorList>
            <person name="Lanie J.A."/>
            <person name="Ng W.-L."/>
            <person name="Kazmierczak K.M."/>
            <person name="Andrzejewski T.M."/>
            <person name="Davidsen T.M."/>
            <person name="Wayne K.J."/>
            <person name="Tettelin H."/>
            <person name="Glass J.I."/>
            <person name="Rusch D."/>
            <person name="Podicherti R."/>
            <person name="Tsui H.-C.T."/>
            <person name="Winkler M.E."/>
        </authorList>
    </citation>
    <scope>NUCLEOTIDE SEQUENCE</scope>
    <source>
        <strain evidence="4">KNB</strain>
    </source>
</reference>
<dbReference type="InterPro" id="IPR029056">
    <property type="entry name" value="Ribokinase-like"/>
</dbReference>
<dbReference type="SUPFAM" id="SSF53613">
    <property type="entry name" value="Ribokinase-like"/>
    <property type="match status" value="1"/>
</dbReference>
<evidence type="ECO:0000256" key="2">
    <source>
        <dbReference type="ARBA" id="ARBA00022777"/>
    </source>
</evidence>
<gene>
    <name evidence="4" type="ORF">NITFAB_0067</name>
</gene>
<proteinExistence type="predicted"/>
<dbReference type="InterPro" id="IPR011611">
    <property type="entry name" value="PfkB_dom"/>
</dbReference>
<feature type="domain" description="Carbohydrate kinase PfkB" evidence="3">
    <location>
        <begin position="36"/>
        <end position="294"/>
    </location>
</feature>
<keyword evidence="1" id="KW-0808">Transferase</keyword>
<organism evidence="4">
    <name type="scientific">Candidatus Nitrotoga fabula</name>
    <dbReference type="NCBI Taxonomy" id="2182327"/>
    <lineage>
        <taxon>Bacteria</taxon>
        <taxon>Pseudomonadati</taxon>
        <taxon>Pseudomonadota</taxon>
        <taxon>Betaproteobacteria</taxon>
        <taxon>Nitrosomonadales</taxon>
        <taxon>Gallionellaceae</taxon>
        <taxon>Candidatus Nitrotoga</taxon>
    </lineage>
</organism>
<dbReference type="Pfam" id="PF00294">
    <property type="entry name" value="PfkB"/>
    <property type="match status" value="1"/>
</dbReference>
<dbReference type="PANTHER" id="PTHR10584">
    <property type="entry name" value="SUGAR KINASE"/>
    <property type="match status" value="1"/>
</dbReference>
<dbReference type="GO" id="GO:0016301">
    <property type="term" value="F:kinase activity"/>
    <property type="evidence" value="ECO:0007669"/>
    <property type="project" value="UniProtKB-KW"/>
</dbReference>
<dbReference type="InterPro" id="IPR002173">
    <property type="entry name" value="Carboh/pur_kinase_PfkB_CS"/>
</dbReference>
<dbReference type="CDD" id="cd01942">
    <property type="entry name" value="ribokinase_group_A"/>
    <property type="match status" value="1"/>
</dbReference>
<name>A0A2X0QS85_9PROT</name>
<evidence type="ECO:0000313" key="4">
    <source>
        <dbReference type="EMBL" id="SPS04478.1"/>
    </source>
</evidence>
<dbReference type="PROSITE" id="PS00583">
    <property type="entry name" value="PFKB_KINASES_1"/>
    <property type="match status" value="1"/>
</dbReference>
<dbReference type="Gene3D" id="3.40.1190.20">
    <property type="match status" value="1"/>
</dbReference>
<dbReference type="PANTHER" id="PTHR10584:SF166">
    <property type="entry name" value="RIBOKINASE"/>
    <property type="match status" value="1"/>
</dbReference>